<dbReference type="NCBIfam" id="TIGR00254">
    <property type="entry name" value="GGDEF"/>
    <property type="match status" value="1"/>
</dbReference>
<dbReference type="Gene3D" id="6.10.340.10">
    <property type="match status" value="1"/>
</dbReference>
<dbReference type="CDD" id="cd01948">
    <property type="entry name" value="EAL"/>
    <property type="match status" value="1"/>
</dbReference>
<dbReference type="Gene3D" id="3.20.20.450">
    <property type="entry name" value="EAL domain"/>
    <property type="match status" value="1"/>
</dbReference>
<protein>
    <submittedName>
        <fullName evidence="8">Diguanylate cyclase (GGDEF) domain-containing protein</fullName>
    </submittedName>
</protein>
<keyword evidence="4" id="KW-1133">Transmembrane helix</keyword>
<dbReference type="InterPro" id="IPR043128">
    <property type="entry name" value="Rev_trsase/Diguanyl_cyclase"/>
</dbReference>
<organism evidence="8 9">
    <name type="scientific">Ectothiorhodospira magna</name>
    <dbReference type="NCBI Taxonomy" id="867345"/>
    <lineage>
        <taxon>Bacteria</taxon>
        <taxon>Pseudomonadati</taxon>
        <taxon>Pseudomonadota</taxon>
        <taxon>Gammaproteobacteria</taxon>
        <taxon>Chromatiales</taxon>
        <taxon>Ectothiorhodospiraceae</taxon>
        <taxon>Ectothiorhodospira</taxon>
    </lineage>
</organism>
<dbReference type="SUPFAM" id="SSF103190">
    <property type="entry name" value="Sensory domain-like"/>
    <property type="match status" value="1"/>
</dbReference>
<dbReference type="InterPro" id="IPR003660">
    <property type="entry name" value="HAMP_dom"/>
</dbReference>
<dbReference type="InterPro" id="IPR001633">
    <property type="entry name" value="EAL_dom"/>
</dbReference>
<dbReference type="Pfam" id="PF00672">
    <property type="entry name" value="HAMP"/>
    <property type="match status" value="1"/>
</dbReference>
<dbReference type="STRING" id="867345.SAMN05421693_12060"/>
<evidence type="ECO:0000256" key="4">
    <source>
        <dbReference type="SAM" id="Phobius"/>
    </source>
</evidence>
<dbReference type="SUPFAM" id="SSF55073">
    <property type="entry name" value="Nucleotide cyclase"/>
    <property type="match status" value="1"/>
</dbReference>
<dbReference type="InterPro" id="IPR029151">
    <property type="entry name" value="Sensor-like_sf"/>
</dbReference>
<evidence type="ECO:0000313" key="9">
    <source>
        <dbReference type="Proteomes" id="UP000199496"/>
    </source>
</evidence>
<dbReference type="SMART" id="SM00052">
    <property type="entry name" value="EAL"/>
    <property type="match status" value="1"/>
</dbReference>
<feature type="domain" description="GGDEF" evidence="7">
    <location>
        <begin position="376"/>
        <end position="509"/>
    </location>
</feature>
<evidence type="ECO:0000256" key="1">
    <source>
        <dbReference type="ARBA" id="ARBA00001946"/>
    </source>
</evidence>
<keyword evidence="3" id="KW-1003">Cell membrane</keyword>
<dbReference type="PROSITE" id="PS50887">
    <property type="entry name" value="GGDEF"/>
    <property type="match status" value="1"/>
</dbReference>
<keyword evidence="9" id="KW-1185">Reference proteome</keyword>
<evidence type="ECO:0000256" key="2">
    <source>
        <dbReference type="ARBA" id="ARBA00004429"/>
    </source>
</evidence>
<evidence type="ECO:0000259" key="7">
    <source>
        <dbReference type="PROSITE" id="PS50887"/>
    </source>
</evidence>
<reference evidence="8 9" key="1">
    <citation type="submission" date="2016-10" db="EMBL/GenBank/DDBJ databases">
        <authorList>
            <person name="de Groot N.N."/>
        </authorList>
    </citation>
    <scope>NUCLEOTIDE SEQUENCE [LARGE SCALE GENOMIC DNA]</scope>
    <source>
        <strain evidence="8 9">B7-7</strain>
    </source>
</reference>
<accession>A0A1H9E7W7</accession>
<evidence type="ECO:0000313" key="8">
    <source>
        <dbReference type="EMBL" id="SEQ21820.1"/>
    </source>
</evidence>
<dbReference type="Proteomes" id="UP000199496">
    <property type="component" value="Unassembled WGS sequence"/>
</dbReference>
<evidence type="ECO:0000256" key="3">
    <source>
        <dbReference type="ARBA" id="ARBA00022519"/>
    </source>
</evidence>
<dbReference type="AlphaFoldDB" id="A0A1H9E7W7"/>
<dbReference type="EMBL" id="FOFO01000020">
    <property type="protein sequence ID" value="SEQ21820.1"/>
    <property type="molecule type" value="Genomic_DNA"/>
</dbReference>
<dbReference type="PANTHER" id="PTHR44757">
    <property type="entry name" value="DIGUANYLATE CYCLASE DGCP"/>
    <property type="match status" value="1"/>
</dbReference>
<dbReference type="FunFam" id="3.30.70.270:FF:000001">
    <property type="entry name" value="Diguanylate cyclase domain protein"/>
    <property type="match status" value="1"/>
</dbReference>
<evidence type="ECO:0000259" key="6">
    <source>
        <dbReference type="PROSITE" id="PS50885"/>
    </source>
</evidence>
<dbReference type="GO" id="GO:0016791">
    <property type="term" value="F:phosphatase activity"/>
    <property type="evidence" value="ECO:0007669"/>
    <property type="project" value="InterPro"/>
</dbReference>
<dbReference type="InterPro" id="IPR052155">
    <property type="entry name" value="Biofilm_reg_signaling"/>
</dbReference>
<dbReference type="Gene3D" id="3.30.70.270">
    <property type="match status" value="1"/>
</dbReference>
<proteinExistence type="predicted"/>
<dbReference type="PROSITE" id="PS50885">
    <property type="entry name" value="HAMP"/>
    <property type="match status" value="1"/>
</dbReference>
<dbReference type="InterPro" id="IPR035919">
    <property type="entry name" value="EAL_sf"/>
</dbReference>
<comment type="cofactor">
    <cofactor evidence="1">
        <name>Mg(2+)</name>
        <dbReference type="ChEBI" id="CHEBI:18420"/>
    </cofactor>
</comment>
<dbReference type="Pfam" id="PF09308">
    <property type="entry name" value="LuxQ-periplasm"/>
    <property type="match status" value="1"/>
</dbReference>
<dbReference type="Pfam" id="PF00563">
    <property type="entry name" value="EAL"/>
    <property type="match status" value="1"/>
</dbReference>
<comment type="subcellular location">
    <subcellularLocation>
        <location evidence="2">Cell inner membrane</location>
        <topology evidence="2">Multi-pass membrane protein</topology>
    </subcellularLocation>
</comment>
<dbReference type="GO" id="GO:0004673">
    <property type="term" value="F:protein histidine kinase activity"/>
    <property type="evidence" value="ECO:0007669"/>
    <property type="project" value="InterPro"/>
</dbReference>
<dbReference type="CDD" id="cd01949">
    <property type="entry name" value="GGDEF"/>
    <property type="match status" value="1"/>
</dbReference>
<dbReference type="Gene3D" id="3.30.450.220">
    <property type="entry name" value="LuxQ periplasmic domain, N-terminal subdomain"/>
    <property type="match status" value="1"/>
</dbReference>
<dbReference type="GO" id="GO:0005886">
    <property type="term" value="C:plasma membrane"/>
    <property type="evidence" value="ECO:0007669"/>
    <property type="project" value="UniProtKB-SubCell"/>
</dbReference>
<keyword evidence="3" id="KW-0997">Cell inner membrane</keyword>
<dbReference type="OrthoDB" id="5790209at2"/>
<dbReference type="SMART" id="SM00267">
    <property type="entry name" value="GGDEF"/>
    <property type="match status" value="1"/>
</dbReference>
<dbReference type="PANTHER" id="PTHR44757:SF2">
    <property type="entry name" value="BIOFILM ARCHITECTURE MAINTENANCE PROTEIN MBAA"/>
    <property type="match status" value="1"/>
</dbReference>
<name>A0A1H9E7W7_9GAMM</name>
<dbReference type="InterPro" id="IPR029787">
    <property type="entry name" value="Nucleotide_cyclase"/>
</dbReference>
<evidence type="ECO:0000259" key="5">
    <source>
        <dbReference type="PROSITE" id="PS50883"/>
    </source>
</evidence>
<dbReference type="InterPro" id="IPR000160">
    <property type="entry name" value="GGDEF_dom"/>
</dbReference>
<sequence length="908" mass="102627">MVLLGVLAVVLTIQGSRQATWAELQRGFDRSAALAVLMLDQDIEIIQRTTDEIMRLPPLRQAVATGNRQQVEALLLHQLQFDLQGVFDGILIRHEDAPRWVEGGFAIHRQETLLDWMADLPRTPSGLSDTQLKVMTDPDGQARLVLVLKRYFRDPDTGRELGAFLGAVVLSDRLSLFNQIRRTAGLQGFSLAVDGHLFPGTWLDHVLPPGSQSLLWEQEQFDGFIRQADSYVARRALTLTRVNDPLVMIMHVENPRNEDYILVTVMALLAGFIVLVMAGLLIFLTHYVARPLRRLAEQTRQLPVGPLRPLTMPRFHLGDELGQVVTAFNELINRVAVHQQELDRMAHYDTLTGVPNRRLLAERIARSIARARASDVPLAVCYLDLDGFKPINDRFGHAVGDRLLLLIAERLKTLLKKEDTLARLGGDEFVLLFNGLDHSEVANALFRRLLGAVADPALIDGTCMRVSASMGVTFFPADDNDPDTLIRHADQAMYMAKEAGKNRYHVFDPDQSRRHQDRMELLSAMEMALHQRQWALHYQPRVDLVSGTVVSVEALLRWHHPERGLLMPGSFMDDLIGSELEPRIGRWVIEAALSQMALWHTQGLKIGVSINISADHLLEDGFVEYLEEVLDRHPRLPRDQVECEILETATLKDLYQAGSVIARCKQLGVRFALDDFGTGYSSLAYFRSLPVDVLKIDRSFVKDMLEDPNDLDVVESIVGLAATFNKDIIAEGVENMTQAAMLIQLGCRHVQGYAIARPMVAEVLSDWMRQWHKQRPDLSGYHGQGMEGDLNIIVASRGYKCWLDKVLEQCQQTVQDPRDWEPENIANPRFVRWYNGSGSTRYGMQGTFAALWAAHVRVQDQLLILIENWQQGADDADMETARLQVRQTADQVFDCFEQLKRKGPKKRN</sequence>
<feature type="domain" description="EAL" evidence="5">
    <location>
        <begin position="518"/>
        <end position="772"/>
    </location>
</feature>
<dbReference type="InterPro" id="IPR015387">
    <property type="entry name" value="LuxQ-periplasm_dom"/>
</dbReference>
<feature type="transmembrane region" description="Helical" evidence="4">
    <location>
        <begin position="260"/>
        <end position="284"/>
    </location>
</feature>
<dbReference type="SUPFAM" id="SSF141868">
    <property type="entry name" value="EAL domain-like"/>
    <property type="match status" value="1"/>
</dbReference>
<feature type="domain" description="HAMP" evidence="6">
    <location>
        <begin position="286"/>
        <end position="340"/>
    </location>
</feature>
<dbReference type="GO" id="GO:0007165">
    <property type="term" value="P:signal transduction"/>
    <property type="evidence" value="ECO:0007669"/>
    <property type="project" value="InterPro"/>
</dbReference>
<dbReference type="RefSeq" id="WP_162273526.1">
    <property type="nucleotide sequence ID" value="NZ_FOFO01000020.1"/>
</dbReference>
<dbReference type="PROSITE" id="PS50883">
    <property type="entry name" value="EAL"/>
    <property type="match status" value="1"/>
</dbReference>
<keyword evidence="4" id="KW-0472">Membrane</keyword>
<dbReference type="InterPro" id="IPR043056">
    <property type="entry name" value="LuxQ-periplasm_N"/>
</dbReference>
<keyword evidence="4" id="KW-0812">Transmembrane</keyword>
<dbReference type="Pfam" id="PF00990">
    <property type="entry name" value="GGDEF"/>
    <property type="match status" value="1"/>
</dbReference>
<dbReference type="CDD" id="cd06225">
    <property type="entry name" value="HAMP"/>
    <property type="match status" value="1"/>
</dbReference>
<gene>
    <name evidence="8" type="ORF">SAMN05421693_12060</name>
</gene>